<dbReference type="PANTHER" id="PTHR36220">
    <property type="entry name" value="UNNAMED PRODUCT"/>
    <property type="match status" value="1"/>
</dbReference>
<keyword evidence="1" id="KW-0812">Transmembrane</keyword>
<evidence type="ECO:0000313" key="3">
    <source>
        <dbReference type="EMBL" id="GIQ80856.1"/>
    </source>
</evidence>
<accession>A0A9K3CQR5</accession>
<dbReference type="InterPro" id="IPR008964">
    <property type="entry name" value="Invasin/intimin_cell_adhesion"/>
</dbReference>
<dbReference type="EMBL" id="BDIP01000255">
    <property type="protein sequence ID" value="GIQ80853.1"/>
    <property type="molecule type" value="Genomic_DNA"/>
</dbReference>
<keyword evidence="1" id="KW-1133">Transmembrane helix</keyword>
<dbReference type="Proteomes" id="UP000265618">
    <property type="component" value="Unassembled WGS sequence"/>
</dbReference>
<keyword evidence="4" id="KW-1185">Reference proteome</keyword>
<dbReference type="AlphaFoldDB" id="A0A9K3CQR5"/>
<keyword evidence="1" id="KW-0472">Membrane</keyword>
<proteinExistence type="predicted"/>
<evidence type="ECO:0000256" key="1">
    <source>
        <dbReference type="SAM" id="Phobius"/>
    </source>
</evidence>
<dbReference type="SUPFAM" id="SSF69322">
    <property type="entry name" value="Tricorn protease domain 2"/>
    <property type="match status" value="1"/>
</dbReference>
<gene>
    <name evidence="2" type="ORF">KIPB_001720</name>
    <name evidence="3" type="ORF">KIPB_001723</name>
</gene>
<protein>
    <submittedName>
        <fullName evidence="3">Uncharacterized protein</fullName>
    </submittedName>
</protein>
<evidence type="ECO:0000313" key="4">
    <source>
        <dbReference type="Proteomes" id="UP000265618"/>
    </source>
</evidence>
<organism evidence="3 4">
    <name type="scientific">Kipferlia bialata</name>
    <dbReference type="NCBI Taxonomy" id="797122"/>
    <lineage>
        <taxon>Eukaryota</taxon>
        <taxon>Metamonada</taxon>
        <taxon>Carpediemonas-like organisms</taxon>
        <taxon>Kipferlia</taxon>
    </lineage>
</organism>
<reference evidence="3" key="1">
    <citation type="submission" date="2016-10" db="EMBL/GenBank/DDBJ databases">
        <authorList>
            <person name="Tanifuji G."/>
            <person name="Kume K."/>
            <person name="Nakayama T."/>
            <person name="Takabayashi S."/>
            <person name="Hashimoto T."/>
        </authorList>
    </citation>
    <scope>NUCLEOTIDE SEQUENCE</scope>
    <source>
        <strain evidence="3">NY0173</strain>
    </source>
</reference>
<name>A0A9K3CQR5_9EUKA</name>
<feature type="transmembrane region" description="Helical" evidence="1">
    <location>
        <begin position="698"/>
        <end position="717"/>
    </location>
</feature>
<comment type="caution">
    <text evidence="3">The sequence shown here is derived from an EMBL/GenBank/DDBJ whole genome shotgun (WGS) entry which is preliminary data.</text>
</comment>
<dbReference type="SUPFAM" id="SSF49373">
    <property type="entry name" value="Invasin/intimin cell-adhesion fragments"/>
    <property type="match status" value="1"/>
</dbReference>
<evidence type="ECO:0000313" key="2">
    <source>
        <dbReference type="EMBL" id="GIQ80853.1"/>
    </source>
</evidence>
<dbReference type="InterPro" id="IPR028994">
    <property type="entry name" value="Integrin_alpha_N"/>
</dbReference>
<dbReference type="Gene3D" id="2.130.10.130">
    <property type="entry name" value="Integrin alpha, N-terminal"/>
    <property type="match status" value="1"/>
</dbReference>
<reference evidence="3 4" key="2">
    <citation type="journal article" date="2018" name="PLoS ONE">
        <title>The draft genome of Kipferlia bialata reveals reductive genome evolution in fornicate parasites.</title>
        <authorList>
            <person name="Tanifuji G."/>
            <person name="Takabayashi S."/>
            <person name="Kume K."/>
            <person name="Takagi M."/>
            <person name="Nakayama T."/>
            <person name="Kamikawa R."/>
            <person name="Inagaki Y."/>
            <person name="Hashimoto T."/>
        </authorList>
    </citation>
    <scope>NUCLEOTIDE SEQUENCE [LARGE SCALE GENOMIC DNA]</scope>
    <source>
        <strain evidence="3">NY0173</strain>
    </source>
</reference>
<sequence length="740" mass="77855">MVTTWDDIGLLSPTLPDSDSSAQCGYALAVSDSWLVTGCVGQDEYRGAVAVYASSDTAVSGWVEHTILTPPASTPTSDGHLLFGVSVAVHGDSIAVGCTKEAVNDVPDQGAVYVYSLNTHDEWEREGHIRMPEETDVYFGQEVALSDDYLVVSSRTGLYVSVRDEDGDWGAAVAVPTPNNMYWGAGKLAYEGNILCVGTAYNGSPTSGGSKVVIYDTSVADWYSADGGYMQYIATPLGFNGRGSYGNALSLDEAIGGYPNTLVVAEYESDVLGTTSGGLVHEYRRTEGFFVCENTISHGPVTSETLEFGWKVAIGGDSIAVAGHAKSDYVSIYRMDTRIPQYIPVLLDWEGDVTSLALSSDGETVYIGTDEGVAVTAPLSLQLDSFAVPTTMSRCASTTPATFTLLDVDGDVYTGDMTDSLQVYWDCDADLGSAGLHPVTFMGPLDDDPYTYSVELTAPSAVGTQSLSVYINGQWMASSDSEVVSSISSELSSVDGGAKGGEESTLSITILDTCGSAMAGLDVHVTITDSVGYPVYTGYTEGDTTVSGVYDATLPPLDEGVYTVVATELDSAQEVSGDIYICLDAVSDTLHLSATSSVSAPASAIMGDTIEVSVALNDVETGGYVQVFDPVVLSVGGSGATYRLYPEARFFVASFVVTETGPVNLSVYVGGGLGSDPLLSTTVDVQRVPDAPTPIGEILGWGLFVVCAIYIVGREVYLRRRTKGMKYGEMVSGGLSDARV</sequence>
<dbReference type="EMBL" id="BDIP01000255">
    <property type="protein sequence ID" value="GIQ80856.1"/>
    <property type="molecule type" value="Genomic_DNA"/>
</dbReference>
<dbReference type="PANTHER" id="PTHR36220:SF1">
    <property type="entry name" value="GAMMA TUBULIN COMPLEX COMPONENT C-TERMINAL DOMAIN-CONTAINING PROTEIN"/>
    <property type="match status" value="1"/>
</dbReference>